<dbReference type="PROSITE" id="PS50294">
    <property type="entry name" value="WD_REPEATS_REGION"/>
    <property type="match status" value="1"/>
</dbReference>
<feature type="repeat" description="WD" evidence="5">
    <location>
        <begin position="311"/>
        <end position="354"/>
    </location>
</feature>
<dbReference type="InterPro" id="IPR013149">
    <property type="entry name" value="ADH-like_C"/>
</dbReference>
<dbReference type="GO" id="GO:0003960">
    <property type="term" value="F:quinone reductase (NADPH) activity"/>
    <property type="evidence" value="ECO:0007669"/>
    <property type="project" value="TreeGrafter"/>
</dbReference>
<dbReference type="PANTHER" id="PTHR48106:SF18">
    <property type="entry name" value="QUINONE OXIDOREDUCTASE PIG3"/>
    <property type="match status" value="1"/>
</dbReference>
<dbReference type="Pfam" id="PF00107">
    <property type="entry name" value="ADH_zinc_N"/>
    <property type="match status" value="1"/>
</dbReference>
<feature type="repeat" description="WD" evidence="5">
    <location>
        <begin position="640"/>
        <end position="673"/>
    </location>
</feature>
<keyword evidence="8" id="KW-1185">Reference proteome</keyword>
<gene>
    <name evidence="7" type="ORF">FSP39_010245</name>
</gene>
<dbReference type="Pfam" id="PF13602">
    <property type="entry name" value="ADH_zinc_N_2"/>
    <property type="match status" value="1"/>
</dbReference>
<dbReference type="InterPro" id="IPR013154">
    <property type="entry name" value="ADH-like_N"/>
</dbReference>
<name>A0AA88YIC6_PINIB</name>
<dbReference type="InterPro" id="IPR014189">
    <property type="entry name" value="Quinone_OxRdtase_PIG3"/>
</dbReference>
<dbReference type="SUPFAM" id="SSF51735">
    <property type="entry name" value="NAD(P)-binding Rossmann-fold domains"/>
    <property type="match status" value="1"/>
</dbReference>
<dbReference type="InterPro" id="IPR019775">
    <property type="entry name" value="WD40_repeat_CS"/>
</dbReference>
<accession>A0AA88YIC6</accession>
<dbReference type="GO" id="GO:0070402">
    <property type="term" value="F:NADPH binding"/>
    <property type="evidence" value="ECO:0007669"/>
    <property type="project" value="TreeGrafter"/>
</dbReference>
<dbReference type="CDD" id="cd05276">
    <property type="entry name" value="p53_inducible_oxidoreductase"/>
    <property type="match status" value="1"/>
</dbReference>
<evidence type="ECO:0000256" key="2">
    <source>
        <dbReference type="ARBA" id="ARBA00022737"/>
    </source>
</evidence>
<dbReference type="SUPFAM" id="SSF50129">
    <property type="entry name" value="GroES-like"/>
    <property type="match status" value="1"/>
</dbReference>
<evidence type="ECO:0000256" key="4">
    <source>
        <dbReference type="ARBA" id="ARBA00023002"/>
    </source>
</evidence>
<dbReference type="PROSITE" id="PS50082">
    <property type="entry name" value="WD_REPEATS_2"/>
    <property type="match status" value="2"/>
</dbReference>
<keyword evidence="4" id="KW-0560">Oxidoreductase</keyword>
<comment type="caution">
    <text evidence="7">The sequence shown here is derived from an EMBL/GenBank/DDBJ whole genome shotgun (WGS) entry which is preliminary data.</text>
</comment>
<evidence type="ECO:0000256" key="1">
    <source>
        <dbReference type="ARBA" id="ARBA00022574"/>
    </source>
</evidence>
<dbReference type="InterPro" id="IPR011032">
    <property type="entry name" value="GroES-like_sf"/>
</dbReference>
<dbReference type="SUPFAM" id="SSF50978">
    <property type="entry name" value="WD40 repeat-like"/>
    <property type="match status" value="2"/>
</dbReference>
<dbReference type="InterPro" id="IPR001680">
    <property type="entry name" value="WD40_rpt"/>
</dbReference>
<dbReference type="Gene3D" id="3.90.180.10">
    <property type="entry name" value="Medium-chain alcohol dehydrogenases, catalytic domain"/>
    <property type="match status" value="2"/>
</dbReference>
<dbReference type="Pfam" id="PF08240">
    <property type="entry name" value="ADH_N"/>
    <property type="match status" value="1"/>
</dbReference>
<evidence type="ECO:0000313" key="7">
    <source>
        <dbReference type="EMBL" id="KAK3097504.1"/>
    </source>
</evidence>
<dbReference type="InterPro" id="IPR015943">
    <property type="entry name" value="WD40/YVTN_repeat-like_dom_sf"/>
</dbReference>
<dbReference type="Gene3D" id="2.130.10.10">
    <property type="entry name" value="YVTN repeat-like/Quinoprotein amine dehydrogenase"/>
    <property type="match status" value="3"/>
</dbReference>
<dbReference type="EMBL" id="VSWD01000007">
    <property type="protein sequence ID" value="KAK3097504.1"/>
    <property type="molecule type" value="Genomic_DNA"/>
</dbReference>
<keyword evidence="1 5" id="KW-0853">WD repeat</keyword>
<keyword evidence="2" id="KW-0677">Repeat</keyword>
<dbReference type="SMART" id="SM00320">
    <property type="entry name" value="WD40"/>
    <property type="match status" value="9"/>
</dbReference>
<proteinExistence type="predicted"/>
<evidence type="ECO:0000313" key="8">
    <source>
        <dbReference type="Proteomes" id="UP001186944"/>
    </source>
</evidence>
<dbReference type="InterPro" id="IPR036291">
    <property type="entry name" value="NAD(P)-bd_dom_sf"/>
</dbReference>
<dbReference type="Gene3D" id="3.40.50.720">
    <property type="entry name" value="NAD(P)-binding Rossmann-like Domain"/>
    <property type="match status" value="2"/>
</dbReference>
<dbReference type="Pfam" id="PF00400">
    <property type="entry name" value="WD40"/>
    <property type="match status" value="3"/>
</dbReference>
<dbReference type="PROSITE" id="PS00678">
    <property type="entry name" value="WD_REPEATS_1"/>
    <property type="match status" value="1"/>
</dbReference>
<dbReference type="Proteomes" id="UP001186944">
    <property type="component" value="Unassembled WGS sequence"/>
</dbReference>
<dbReference type="InterPro" id="IPR020843">
    <property type="entry name" value="ER"/>
</dbReference>
<dbReference type="PANTHER" id="PTHR48106">
    <property type="entry name" value="QUINONE OXIDOREDUCTASE PIG3-RELATED"/>
    <property type="match status" value="1"/>
</dbReference>
<feature type="domain" description="Enoyl reductase (ER)" evidence="6">
    <location>
        <begin position="13"/>
        <end position="293"/>
    </location>
</feature>
<keyword evidence="3" id="KW-0521">NADP</keyword>
<dbReference type="SMART" id="SM00829">
    <property type="entry name" value="PKS_ER"/>
    <property type="match status" value="1"/>
</dbReference>
<dbReference type="AlphaFoldDB" id="A0AA88YIC6"/>
<organism evidence="7 8">
    <name type="scientific">Pinctada imbricata</name>
    <name type="common">Atlantic pearl-oyster</name>
    <name type="synonym">Pinctada martensii</name>
    <dbReference type="NCBI Taxonomy" id="66713"/>
    <lineage>
        <taxon>Eukaryota</taxon>
        <taxon>Metazoa</taxon>
        <taxon>Spiralia</taxon>
        <taxon>Lophotrochozoa</taxon>
        <taxon>Mollusca</taxon>
        <taxon>Bivalvia</taxon>
        <taxon>Autobranchia</taxon>
        <taxon>Pteriomorphia</taxon>
        <taxon>Pterioida</taxon>
        <taxon>Pterioidea</taxon>
        <taxon>Pteriidae</taxon>
        <taxon>Pinctada</taxon>
    </lineage>
</organism>
<evidence type="ECO:0000259" key="6">
    <source>
        <dbReference type="SMART" id="SM00829"/>
    </source>
</evidence>
<dbReference type="InterPro" id="IPR036322">
    <property type="entry name" value="WD40_repeat_dom_sf"/>
</dbReference>
<protein>
    <recommendedName>
        <fullName evidence="6">Enoyl reductase (ER) domain-containing protein</fullName>
    </recommendedName>
</protein>
<evidence type="ECO:0000256" key="5">
    <source>
        <dbReference type="PROSITE-ProRule" id="PRU00221"/>
    </source>
</evidence>
<sequence>MTETMKAAQFSPGGPELLGIGTVPIPTLREKEILIKVYATAINRADTLQRKGLYPPPSGESDILGLEASGTVHELGPGCQSSWKVGDRVMTLLSGGGNGEYVACREELLMPVPDGLNFVEAAAIPEVWLTAYQLLHFVGKVQNNDTVLVHAGASGVGTAATQLCGLVNAKVIVTAGSEEKIKLAKSLGASHGINYKEEDFSSKVQEYTEGGGSVNGDILSKLLRKRASIMGTTLRARPITYKDSLVQAFIKDVLPHFKTKRLKPIIDTVLPLDEIRKAHEIMESNKNAGKIVLKAEIIVWNFEERKQHARLVLHSAKIQDLAFSPNEKYLVSLSGEEEGSIVVWDLKTHQPIAGRRATEGSAIANCLVYSSLDYNVFVTGGGDTLRVWELDVANRKITPTDVMLGQIKRNVKSIQMAIKNGKPIFYCGTTTGDIMVIDITDKVLQYIGPKENTFQLGVVTLSSYGSEEVLVGSGSGELALMQYTTGGDRGSHSSSFEKKCLLFPLLQYIIIINSLFQFYVGTSKSQIFKFKSDESANVNVPEGVELLRACHTKEIKSIDVPFGTSELLVTAQSEEIRIWSIKNKRELKNQLVPRMTCNSVAITRDEKMIISAWSDGSIRLYDFDIQNKNEKSGLVEKFSHKVHSKSVSALAVMSDGKRAVSGSDDGEVHIWEVISDIDAGDNEIISFKRLGTMTGDENRVEDLKISFNDEECVSLSAKGTCIIWDLVTHKRKRTILTNTEVNAVCYGGDNDRQIITGGTNGKLQYWNIENGTLIREVLISGGSINAIDMTSTKKYVITGGEDKVLKVLDYAGGHTLFTGIGHSAPIMKVKIYEKDSSIVSVDSEGAILIWKFPLLS</sequence>
<dbReference type="GO" id="GO:0048038">
    <property type="term" value="F:quinone binding"/>
    <property type="evidence" value="ECO:0007669"/>
    <property type="project" value="TreeGrafter"/>
</dbReference>
<reference evidence="7" key="1">
    <citation type="submission" date="2019-08" db="EMBL/GenBank/DDBJ databases">
        <title>The improved chromosome-level genome for the pearl oyster Pinctada fucata martensii using PacBio sequencing and Hi-C.</title>
        <authorList>
            <person name="Zheng Z."/>
        </authorList>
    </citation>
    <scope>NUCLEOTIDE SEQUENCE</scope>
    <source>
        <strain evidence="7">ZZ-2019</strain>
        <tissue evidence="7">Adductor muscle</tissue>
    </source>
</reference>
<evidence type="ECO:0000256" key="3">
    <source>
        <dbReference type="ARBA" id="ARBA00022857"/>
    </source>
</evidence>